<dbReference type="PROSITE" id="PS50240">
    <property type="entry name" value="TRYPSIN_DOM"/>
    <property type="match status" value="1"/>
</dbReference>
<feature type="signal peptide" evidence="11">
    <location>
        <begin position="1"/>
        <end position="25"/>
    </location>
</feature>
<name>A0AAN9A2V3_HALRR</name>
<evidence type="ECO:0000256" key="5">
    <source>
        <dbReference type="ARBA" id="ARBA00022820"/>
    </source>
</evidence>
<evidence type="ECO:0000256" key="7">
    <source>
        <dbReference type="ARBA" id="ARBA00023157"/>
    </source>
</evidence>
<dbReference type="InterPro" id="IPR051487">
    <property type="entry name" value="Ser/Thr_Proteases_Immune/Dev"/>
</dbReference>
<dbReference type="SUPFAM" id="SSF50494">
    <property type="entry name" value="Trypsin-like serine proteases"/>
    <property type="match status" value="1"/>
</dbReference>
<dbReference type="InterPro" id="IPR009003">
    <property type="entry name" value="Peptidase_S1_PA"/>
</dbReference>
<dbReference type="Gene3D" id="2.40.10.10">
    <property type="entry name" value="Trypsin-like serine proteases"/>
    <property type="match status" value="1"/>
</dbReference>
<feature type="chain" id="PRO_5042926403" description="limulus clotting factor C" evidence="11">
    <location>
        <begin position="26"/>
        <end position="435"/>
    </location>
</feature>
<dbReference type="PROSITE" id="PS00134">
    <property type="entry name" value="TRYPSIN_HIS"/>
    <property type="match status" value="1"/>
</dbReference>
<evidence type="ECO:0000256" key="3">
    <source>
        <dbReference type="ARBA" id="ARBA00022729"/>
    </source>
</evidence>
<dbReference type="GO" id="GO:0042381">
    <property type="term" value="P:hemolymph coagulation"/>
    <property type="evidence" value="ECO:0007669"/>
    <property type="project" value="UniProtKB-KW"/>
</dbReference>
<dbReference type="InterPro" id="IPR043504">
    <property type="entry name" value="Peptidase_S1_PA_chymotrypsin"/>
</dbReference>
<evidence type="ECO:0000256" key="9">
    <source>
        <dbReference type="ARBA" id="ARBA00052079"/>
    </source>
</evidence>
<proteinExistence type="inferred from homology"/>
<keyword evidence="4 13" id="KW-0378">Hydrolase</keyword>
<evidence type="ECO:0000313" key="13">
    <source>
        <dbReference type="EMBL" id="KAK7070345.1"/>
    </source>
</evidence>
<dbReference type="FunFam" id="2.40.10.10:FF:000120">
    <property type="entry name" value="Putative serine protease"/>
    <property type="match status" value="1"/>
</dbReference>
<dbReference type="Proteomes" id="UP001381693">
    <property type="component" value="Unassembled WGS sequence"/>
</dbReference>
<protein>
    <recommendedName>
        <fullName evidence="10">limulus clotting factor C</fullName>
        <ecNumber evidence="10">3.4.21.84</ecNumber>
    </recommendedName>
</protein>
<keyword evidence="1" id="KW-0768">Sushi</keyword>
<dbReference type="EC" id="3.4.21.84" evidence="10"/>
<dbReference type="AlphaFoldDB" id="A0AAN9A2V3"/>
<dbReference type="InterPro" id="IPR001254">
    <property type="entry name" value="Trypsin_dom"/>
</dbReference>
<dbReference type="GO" id="GO:0004252">
    <property type="term" value="F:serine-type endopeptidase activity"/>
    <property type="evidence" value="ECO:0007669"/>
    <property type="project" value="InterPro"/>
</dbReference>
<organism evidence="13 14">
    <name type="scientific">Halocaridina rubra</name>
    <name type="common">Hawaiian red shrimp</name>
    <dbReference type="NCBI Taxonomy" id="373956"/>
    <lineage>
        <taxon>Eukaryota</taxon>
        <taxon>Metazoa</taxon>
        <taxon>Ecdysozoa</taxon>
        <taxon>Arthropoda</taxon>
        <taxon>Crustacea</taxon>
        <taxon>Multicrustacea</taxon>
        <taxon>Malacostraca</taxon>
        <taxon>Eumalacostraca</taxon>
        <taxon>Eucarida</taxon>
        <taxon>Decapoda</taxon>
        <taxon>Pleocyemata</taxon>
        <taxon>Caridea</taxon>
        <taxon>Atyoidea</taxon>
        <taxon>Atyidae</taxon>
        <taxon>Halocaridina</taxon>
    </lineage>
</organism>
<accession>A0AAN9A2V3</accession>
<evidence type="ECO:0000256" key="2">
    <source>
        <dbReference type="ARBA" id="ARBA00022670"/>
    </source>
</evidence>
<dbReference type="Pfam" id="PF00089">
    <property type="entry name" value="Trypsin"/>
    <property type="match status" value="1"/>
</dbReference>
<dbReference type="PRINTS" id="PR00722">
    <property type="entry name" value="CHYMOTRYPSIN"/>
</dbReference>
<dbReference type="InterPro" id="IPR001314">
    <property type="entry name" value="Peptidase_S1A"/>
</dbReference>
<evidence type="ECO:0000256" key="11">
    <source>
        <dbReference type="SAM" id="SignalP"/>
    </source>
</evidence>
<dbReference type="CDD" id="cd00190">
    <property type="entry name" value="Tryp_SPc"/>
    <property type="match status" value="1"/>
</dbReference>
<keyword evidence="2" id="KW-0645">Protease</keyword>
<comment type="similarity">
    <text evidence="8">Belongs to the peptidase S1 family. CLIP subfamily.</text>
</comment>
<sequence length="435" mass="47810">MALPSSIMILWTALIYSLISTKIYALSYDDYTDGPGGDDPFWTVTYSSFDEEALTTTILSTTLGTDDLGDNTNARENDYGKCGVRGPSSKIVTKEANDIGPELKTQTEIYDVTTDIYEYTDEVVWSTQPSEYSVNPKFFTKKGENKADAALSEAIDEESIDQGAAVESSEWHVPTLNDTLFAQYTKKPTPLIPRITFGQVAGNQEFPWQVAMTVRGKFHCGGSLISDSHVLTAAHCVLPFENSLSLIHLSLGDWDLKKTNDGSSIHAKVSSAVIHPEFSYQTLQNDIAILKLTQKVTFTDRIRPICLPNSEFDLKEEEVIVTGWGKNEASKLQSKLHLLTAKVVSTHQCDRRWSTQGASKGFIVNSMMCMDATNGDSCNGDSGGPSVYEHPSGSGNYVQVGIVSFGSSSCNEPDLPGVYTKVSYYQKWISKKLSQ</sequence>
<gene>
    <name evidence="13" type="primary">Tpsg1_3</name>
    <name evidence="13" type="ORF">SK128_003989</name>
</gene>
<dbReference type="GO" id="GO:0006508">
    <property type="term" value="P:proteolysis"/>
    <property type="evidence" value="ECO:0007669"/>
    <property type="project" value="UniProtKB-KW"/>
</dbReference>
<evidence type="ECO:0000259" key="12">
    <source>
        <dbReference type="PROSITE" id="PS50240"/>
    </source>
</evidence>
<keyword evidence="5" id="KW-0353">Hemolymph clotting</keyword>
<comment type="caution">
    <text evidence="13">The sequence shown here is derived from an EMBL/GenBank/DDBJ whole genome shotgun (WGS) entry which is preliminary data.</text>
</comment>
<evidence type="ECO:0000256" key="4">
    <source>
        <dbReference type="ARBA" id="ARBA00022801"/>
    </source>
</evidence>
<evidence type="ECO:0000256" key="10">
    <source>
        <dbReference type="ARBA" id="ARBA00066707"/>
    </source>
</evidence>
<evidence type="ECO:0000313" key="14">
    <source>
        <dbReference type="Proteomes" id="UP001381693"/>
    </source>
</evidence>
<evidence type="ECO:0000256" key="1">
    <source>
        <dbReference type="ARBA" id="ARBA00022659"/>
    </source>
</evidence>
<dbReference type="EMBL" id="JAXCGZ010015415">
    <property type="protein sequence ID" value="KAK7070345.1"/>
    <property type="molecule type" value="Genomic_DNA"/>
</dbReference>
<evidence type="ECO:0000256" key="6">
    <source>
        <dbReference type="ARBA" id="ARBA00022825"/>
    </source>
</evidence>
<evidence type="ECO:0000256" key="8">
    <source>
        <dbReference type="ARBA" id="ARBA00024195"/>
    </source>
</evidence>
<feature type="domain" description="Peptidase S1" evidence="12">
    <location>
        <begin position="195"/>
        <end position="434"/>
    </location>
</feature>
<comment type="catalytic activity">
    <reaction evidence="9">
        <text>Selective cleavage of 103-Arg-|-Ser-104 and 124-Ile-|-Ile-125 bonds in Limulus clotting factor B to form activated factor B. Cleavage of -Pro-Arg-|-Xaa- bonds in synthetic substrates.</text>
        <dbReference type="EC" id="3.4.21.84"/>
    </reaction>
</comment>
<keyword evidence="7" id="KW-1015">Disulfide bond</keyword>
<keyword evidence="14" id="KW-1185">Reference proteome</keyword>
<dbReference type="PANTHER" id="PTHR24256">
    <property type="entry name" value="TRYPTASE-RELATED"/>
    <property type="match status" value="1"/>
</dbReference>
<keyword evidence="6" id="KW-0720">Serine protease</keyword>
<dbReference type="InterPro" id="IPR018114">
    <property type="entry name" value="TRYPSIN_HIS"/>
</dbReference>
<reference evidence="13 14" key="1">
    <citation type="submission" date="2023-11" db="EMBL/GenBank/DDBJ databases">
        <title>Halocaridina rubra genome assembly.</title>
        <authorList>
            <person name="Smith C."/>
        </authorList>
    </citation>
    <scope>NUCLEOTIDE SEQUENCE [LARGE SCALE GENOMIC DNA]</scope>
    <source>
        <strain evidence="13">EP-1</strain>
        <tissue evidence="13">Whole</tissue>
    </source>
</reference>
<dbReference type="SMART" id="SM00020">
    <property type="entry name" value="Tryp_SPc"/>
    <property type="match status" value="1"/>
</dbReference>
<keyword evidence="3 11" id="KW-0732">Signal</keyword>